<dbReference type="HOGENOM" id="CLU_2529504_0_0_1"/>
<protein>
    <submittedName>
        <fullName evidence="2">Protein CBG26794</fullName>
    </submittedName>
</protein>
<evidence type="ECO:0000313" key="3">
    <source>
        <dbReference type="Proteomes" id="UP000008549"/>
    </source>
</evidence>
<accession>B6IHA6</accession>
<dbReference type="AlphaFoldDB" id="B6IHA6"/>
<keyword evidence="3" id="KW-1185">Reference proteome</keyword>
<name>B6IHA6_CAEBR</name>
<reference evidence="2 3" key="2">
    <citation type="journal article" date="2011" name="PLoS Genet.">
        <title>Caenorhabditis briggsae recombinant inbred line genotypes reveal inter-strain incompatibility and the evolution of recombination.</title>
        <authorList>
            <person name="Ross J.A."/>
            <person name="Koboldt D.C."/>
            <person name="Staisch J.E."/>
            <person name="Chamberlin H.M."/>
            <person name="Gupta B.P."/>
            <person name="Miller R.D."/>
            <person name="Baird S.E."/>
            <person name="Haag E.S."/>
        </authorList>
    </citation>
    <scope>NUCLEOTIDE SEQUENCE [LARGE SCALE GENOMIC DNA]</scope>
    <source>
        <strain evidence="2 3">AF16</strain>
    </source>
</reference>
<dbReference type="EMBL" id="HE601213">
    <property type="protein sequence ID" value="CAR99286.1"/>
    <property type="molecule type" value="Genomic_DNA"/>
</dbReference>
<dbReference type="InParanoid" id="B6IHA6"/>
<reference evidence="2 3" key="1">
    <citation type="journal article" date="2003" name="PLoS Biol.">
        <title>The genome sequence of Caenorhabditis briggsae: a platform for comparative genomics.</title>
        <authorList>
            <person name="Stein L.D."/>
            <person name="Bao Z."/>
            <person name="Blasiar D."/>
            <person name="Blumenthal T."/>
            <person name="Brent M.R."/>
            <person name="Chen N."/>
            <person name="Chinwalla A."/>
            <person name="Clarke L."/>
            <person name="Clee C."/>
            <person name="Coghlan A."/>
            <person name="Coulson A."/>
            <person name="D'Eustachio P."/>
            <person name="Fitch D.H."/>
            <person name="Fulton L.A."/>
            <person name="Fulton R.E."/>
            <person name="Griffiths-Jones S."/>
            <person name="Harris T.W."/>
            <person name="Hillier L.W."/>
            <person name="Kamath R."/>
            <person name="Kuwabara P.E."/>
            <person name="Mardis E.R."/>
            <person name="Marra M.A."/>
            <person name="Miner T.L."/>
            <person name="Minx P."/>
            <person name="Mullikin J.C."/>
            <person name="Plumb R.W."/>
            <person name="Rogers J."/>
            <person name="Schein J.E."/>
            <person name="Sohrmann M."/>
            <person name="Spieth J."/>
            <person name="Stajich J.E."/>
            <person name="Wei C."/>
            <person name="Willey D."/>
            <person name="Wilson R.K."/>
            <person name="Durbin R."/>
            <person name="Waterston R.H."/>
        </authorList>
    </citation>
    <scope>NUCLEOTIDE SEQUENCE [LARGE SCALE GENOMIC DNA]</scope>
    <source>
        <strain evidence="2 3">AF16</strain>
    </source>
</reference>
<sequence length="84" mass="9579">MYSQKPRNDENKAPTKTDHTGQYEKDLQKKMEKYDKGVQEAIVKHLPPPTPRDFGIPVDLNKSGQVTRVNFSVDSLTPIFSFLS</sequence>
<dbReference type="Proteomes" id="UP000008549">
    <property type="component" value="Unassembled WGS sequence"/>
</dbReference>
<dbReference type="RefSeq" id="XP_045098850.1">
    <property type="nucleotide sequence ID" value="XM_045240751.1"/>
</dbReference>
<proteinExistence type="predicted"/>
<dbReference type="GeneID" id="68918259"/>
<gene>
    <name evidence="2" type="ORF">CBG26794</name>
    <name evidence="2" type="ORF">CBG_26794</name>
</gene>
<evidence type="ECO:0000313" key="2">
    <source>
        <dbReference type="EMBL" id="CAR99286.1"/>
    </source>
</evidence>
<evidence type="ECO:0000256" key="1">
    <source>
        <dbReference type="SAM" id="MobiDB-lite"/>
    </source>
</evidence>
<feature type="region of interest" description="Disordered" evidence="1">
    <location>
        <begin position="1"/>
        <end position="26"/>
    </location>
</feature>
<dbReference type="CTD" id="68918259"/>
<organism evidence="2 3">
    <name type="scientific">Caenorhabditis briggsae</name>
    <dbReference type="NCBI Taxonomy" id="6238"/>
    <lineage>
        <taxon>Eukaryota</taxon>
        <taxon>Metazoa</taxon>
        <taxon>Ecdysozoa</taxon>
        <taxon>Nematoda</taxon>
        <taxon>Chromadorea</taxon>
        <taxon>Rhabditida</taxon>
        <taxon>Rhabditina</taxon>
        <taxon>Rhabditomorpha</taxon>
        <taxon>Rhabditoidea</taxon>
        <taxon>Rhabditidae</taxon>
        <taxon>Peloderinae</taxon>
        <taxon>Caenorhabditis</taxon>
    </lineage>
</organism>
<dbReference type="KEGG" id="cbr:CBG_26794"/>